<reference evidence="9" key="1">
    <citation type="submission" date="2025-08" db="UniProtKB">
        <authorList>
            <consortium name="RefSeq"/>
        </authorList>
    </citation>
    <scope>IDENTIFICATION</scope>
</reference>
<evidence type="ECO:0000313" key="9">
    <source>
        <dbReference type="RefSeq" id="XP_010266680.1"/>
    </source>
</evidence>
<dbReference type="InterPro" id="IPR011051">
    <property type="entry name" value="RmlC_Cupin_sf"/>
</dbReference>
<evidence type="ECO:0000256" key="4">
    <source>
        <dbReference type="ARBA" id="ARBA00022723"/>
    </source>
</evidence>
<dbReference type="OrthoDB" id="271433at2759"/>
<dbReference type="GO" id="GO:0070483">
    <property type="term" value="P:detection of hypoxia"/>
    <property type="evidence" value="ECO:0007669"/>
    <property type="project" value="UniProtKB-ARBA"/>
</dbReference>
<dbReference type="KEGG" id="nnu:104604136"/>
<dbReference type="InterPro" id="IPR014710">
    <property type="entry name" value="RmlC-like_jellyroll"/>
</dbReference>
<dbReference type="Gene3D" id="2.60.120.10">
    <property type="entry name" value="Jelly Rolls"/>
    <property type="match status" value="1"/>
</dbReference>
<dbReference type="PANTHER" id="PTHR22966:SF63">
    <property type="entry name" value="CYSTEINE DIOXYGENASE"/>
    <property type="match status" value="1"/>
</dbReference>
<evidence type="ECO:0000256" key="2">
    <source>
        <dbReference type="ARBA" id="ARBA00006622"/>
    </source>
</evidence>
<dbReference type="OMA" id="PENSKMD"/>
<evidence type="ECO:0000256" key="3">
    <source>
        <dbReference type="ARBA" id="ARBA00013133"/>
    </source>
</evidence>
<dbReference type="InParanoid" id="A0A1U8AGC9"/>
<keyword evidence="6" id="KW-0408">Iron</keyword>
<dbReference type="SUPFAM" id="SSF51182">
    <property type="entry name" value="RmlC-like cupins"/>
    <property type="match status" value="1"/>
</dbReference>
<proteinExistence type="inferred from homology"/>
<dbReference type="CDD" id="cd20289">
    <property type="entry name" value="cupin_ADO"/>
    <property type="match status" value="1"/>
</dbReference>
<sequence>MMTIEAGFVENKRDKVGRPNNKMIRKKKKCMRPKRRRVLQKLFLSCREVFKGPGTVPLPRDVQKLCHILNRMKPEDVGLSKDLLFFQPGREVKGTPRIMCTTIYKCKNFSLCIFFLPQTAVIPLHNHPGMTVFSKLLLGSMHIKSYDWADSDKLEEPGPSTSVRLARLKANAVFTAPCNTSVLYPTSGGNIHEFTALTPCAVLDVLGPPYSKEDGRDCNYYKDFPYSSHSDGDGEEEAKERGSSYGWLEEIEMPEDLMDGVEYLGPPIRETNC</sequence>
<dbReference type="PANTHER" id="PTHR22966">
    <property type="entry name" value="2-AMINOETHANETHIOL DIOXYGENASE"/>
    <property type="match status" value="1"/>
</dbReference>
<accession>A0A1U8AGC9</accession>
<name>A0A1U8AGC9_NELNU</name>
<dbReference type="EC" id="1.13.11.20" evidence="3"/>
<evidence type="ECO:0000256" key="6">
    <source>
        <dbReference type="ARBA" id="ARBA00023004"/>
    </source>
</evidence>
<gene>
    <name evidence="9" type="primary">LOC104604136</name>
</gene>
<organism evidence="8 9">
    <name type="scientific">Nelumbo nucifera</name>
    <name type="common">Sacred lotus</name>
    <dbReference type="NCBI Taxonomy" id="4432"/>
    <lineage>
        <taxon>Eukaryota</taxon>
        <taxon>Viridiplantae</taxon>
        <taxon>Streptophyta</taxon>
        <taxon>Embryophyta</taxon>
        <taxon>Tracheophyta</taxon>
        <taxon>Spermatophyta</taxon>
        <taxon>Magnoliopsida</taxon>
        <taxon>Proteales</taxon>
        <taxon>Nelumbonaceae</taxon>
        <taxon>Nelumbo</taxon>
    </lineage>
</organism>
<dbReference type="Pfam" id="PF07847">
    <property type="entry name" value="PCO_ADO"/>
    <property type="match status" value="1"/>
</dbReference>
<dbReference type="RefSeq" id="XP_010266680.1">
    <property type="nucleotide sequence ID" value="XM_010268378.2"/>
</dbReference>
<keyword evidence="5" id="KW-0560">Oxidoreductase</keyword>
<comment type="catalytic activity">
    <reaction evidence="7">
        <text>L-cysteine + O2 = 3-sulfino-L-alanine + H(+)</text>
        <dbReference type="Rhea" id="RHEA:20441"/>
        <dbReference type="ChEBI" id="CHEBI:15378"/>
        <dbReference type="ChEBI" id="CHEBI:15379"/>
        <dbReference type="ChEBI" id="CHEBI:35235"/>
        <dbReference type="ChEBI" id="CHEBI:61085"/>
        <dbReference type="EC" id="1.13.11.20"/>
    </reaction>
    <physiologicalReaction direction="left-to-right" evidence="7">
        <dbReference type="Rhea" id="RHEA:20442"/>
    </physiologicalReaction>
</comment>
<evidence type="ECO:0000256" key="1">
    <source>
        <dbReference type="ARBA" id="ARBA00001954"/>
    </source>
</evidence>
<comment type="cofactor">
    <cofactor evidence="1">
        <name>Fe(2+)</name>
        <dbReference type="ChEBI" id="CHEBI:29033"/>
    </cofactor>
</comment>
<dbReference type="InterPro" id="IPR012864">
    <property type="entry name" value="PCO/ADO"/>
</dbReference>
<keyword evidence="8" id="KW-1185">Reference proteome</keyword>
<dbReference type="STRING" id="4432.A0A1U8AGC9"/>
<comment type="similarity">
    <text evidence="2">Belongs to the cysteine dioxygenase family.</text>
</comment>
<protein>
    <recommendedName>
        <fullName evidence="3">cysteine dioxygenase</fullName>
        <ecNumber evidence="3">1.13.11.20</ecNumber>
    </recommendedName>
</protein>
<evidence type="ECO:0000256" key="7">
    <source>
        <dbReference type="ARBA" id="ARBA00024284"/>
    </source>
</evidence>
<keyword evidence="4" id="KW-0479">Metal-binding</keyword>
<evidence type="ECO:0000256" key="5">
    <source>
        <dbReference type="ARBA" id="ARBA00023002"/>
    </source>
</evidence>
<dbReference type="GeneID" id="104604136"/>
<dbReference type="GO" id="GO:0017172">
    <property type="term" value="F:cysteine dioxygenase activity"/>
    <property type="evidence" value="ECO:0007669"/>
    <property type="project" value="UniProtKB-EC"/>
</dbReference>
<dbReference type="AlphaFoldDB" id="A0A1U8AGC9"/>
<dbReference type="Proteomes" id="UP000189703">
    <property type="component" value="Unplaced"/>
</dbReference>
<dbReference type="eggNOG" id="KOG4281">
    <property type="taxonomic scope" value="Eukaryota"/>
</dbReference>
<evidence type="ECO:0000313" key="8">
    <source>
        <dbReference type="Proteomes" id="UP000189703"/>
    </source>
</evidence>
<dbReference type="GO" id="GO:0046872">
    <property type="term" value="F:metal ion binding"/>
    <property type="evidence" value="ECO:0007669"/>
    <property type="project" value="UniProtKB-KW"/>
</dbReference>